<accession>E4MTV2</accession>
<reference evidence="1 2" key="1">
    <citation type="submission" date="2010-10" db="EMBL/GenBank/DDBJ databases">
        <authorList>
            <person name="Muzny D."/>
            <person name="Qin X."/>
            <person name="Deng J."/>
            <person name="Jiang H."/>
            <person name="Liu Y."/>
            <person name="Qu J."/>
            <person name="Song X.-Z."/>
            <person name="Zhang L."/>
            <person name="Thornton R."/>
            <person name="Coyle M."/>
            <person name="Francisco L."/>
            <person name="Jackson L."/>
            <person name="Javaid M."/>
            <person name="Korchina V."/>
            <person name="Kovar C."/>
            <person name="Mata R."/>
            <person name="Mathew T."/>
            <person name="Ngo R."/>
            <person name="Nguyen L."/>
            <person name="Nguyen N."/>
            <person name="Okwuonu G."/>
            <person name="Ongeri F."/>
            <person name="Pham C."/>
            <person name="Simmons D."/>
            <person name="Wilczek-Boney K."/>
            <person name="Hale W."/>
            <person name="Jakkamsetti A."/>
            <person name="Pham P."/>
            <person name="Ruth R."/>
            <person name="San Lucas F."/>
            <person name="Warren J."/>
            <person name="Zhang J."/>
            <person name="Zhao Z."/>
            <person name="Zhou C."/>
            <person name="Zhu D."/>
            <person name="Lee S."/>
            <person name="Bess C."/>
            <person name="Blankenburg K."/>
            <person name="Forbes L."/>
            <person name="Fu Q."/>
            <person name="Gubbala S."/>
            <person name="Hirani K."/>
            <person name="Jayaseelan J.C."/>
            <person name="Lara F."/>
            <person name="Munidasa M."/>
            <person name="Palculict T."/>
            <person name="Patil S."/>
            <person name="Pu L.-L."/>
            <person name="Saada N."/>
            <person name="Tang L."/>
            <person name="Weissenberger G."/>
            <person name="Zhu Y."/>
            <person name="Hemphill L."/>
            <person name="Shang Y."/>
            <person name="Youmans B."/>
            <person name="Ayvaz T."/>
            <person name="Ross M."/>
            <person name="Santibanez J."/>
            <person name="Aqrawi P."/>
            <person name="Gross S."/>
            <person name="Joshi V."/>
            <person name="Fowler G."/>
            <person name="Nazareth L."/>
            <person name="Reid J."/>
            <person name="Worley K."/>
            <person name="Petrosino J."/>
            <person name="Highlander S."/>
            <person name="Gibbs R."/>
        </authorList>
    </citation>
    <scope>NUCLEOTIDE SEQUENCE [LARGE SCALE GENOMIC DNA]</scope>
    <source>
        <strain evidence="1 2">F0287</strain>
    </source>
</reference>
<evidence type="ECO:0000313" key="2">
    <source>
        <dbReference type="Proteomes" id="UP000005391"/>
    </source>
</evidence>
<dbReference type="EMBL" id="AEOH01000043">
    <property type="protein sequence ID" value="EFS96908.1"/>
    <property type="molecule type" value="Genomic_DNA"/>
</dbReference>
<dbReference type="Proteomes" id="UP000005391">
    <property type="component" value="Unassembled WGS sequence"/>
</dbReference>
<comment type="caution">
    <text evidence="1">The sequence shown here is derived from an EMBL/GenBank/DDBJ whole genome shotgun (WGS) entry which is preliminary data.</text>
</comment>
<sequence length="46" mass="5374">MILIAQKYKINCKKGDDMKENDYFCRNRSRSTTSSMNRTGEKLANL</sequence>
<evidence type="ECO:0000313" key="1">
    <source>
        <dbReference type="EMBL" id="EFS96908.1"/>
    </source>
</evidence>
<dbReference type="AlphaFoldDB" id="E4MTV2"/>
<proteinExistence type="predicted"/>
<dbReference type="HOGENOM" id="CLU_3181554_0_0_10"/>
<name>E4MTV2_CAPOC</name>
<organism evidence="1 2">
    <name type="scientific">Capnocytophaga ochracea F0287</name>
    <dbReference type="NCBI Taxonomy" id="873517"/>
    <lineage>
        <taxon>Bacteria</taxon>
        <taxon>Pseudomonadati</taxon>
        <taxon>Bacteroidota</taxon>
        <taxon>Flavobacteriia</taxon>
        <taxon>Flavobacteriales</taxon>
        <taxon>Flavobacteriaceae</taxon>
        <taxon>Capnocytophaga</taxon>
    </lineage>
</organism>
<gene>
    <name evidence="1" type="ORF">HMPREF1977_1824</name>
</gene>
<protein>
    <submittedName>
        <fullName evidence="1">Uncharacterized protein</fullName>
    </submittedName>
</protein>